<dbReference type="EMBL" id="JBHUOM010000001">
    <property type="protein sequence ID" value="MFD2933085.1"/>
    <property type="molecule type" value="Genomic_DNA"/>
</dbReference>
<reference evidence="4" key="1">
    <citation type="journal article" date="2019" name="Int. J. Syst. Evol. Microbiol.">
        <title>The Global Catalogue of Microorganisms (GCM) 10K type strain sequencing project: providing services to taxonomists for standard genome sequencing and annotation.</title>
        <authorList>
            <consortium name="The Broad Institute Genomics Platform"/>
            <consortium name="The Broad Institute Genome Sequencing Center for Infectious Disease"/>
            <person name="Wu L."/>
            <person name="Ma J."/>
        </authorList>
    </citation>
    <scope>NUCLEOTIDE SEQUENCE [LARGE SCALE GENOMIC DNA]</scope>
    <source>
        <strain evidence="4">KCTC 52490</strain>
    </source>
</reference>
<dbReference type="InterPro" id="IPR035093">
    <property type="entry name" value="RelE/ParE_toxin_dom_sf"/>
</dbReference>
<protein>
    <submittedName>
        <fullName evidence="3">Type II toxin-antitoxin system RelE/ParE family toxin</fullName>
    </submittedName>
</protein>
<gene>
    <name evidence="3" type="ORF">ACFS25_04785</name>
</gene>
<evidence type="ECO:0000313" key="3">
    <source>
        <dbReference type="EMBL" id="MFD2933085.1"/>
    </source>
</evidence>
<name>A0ABW6AH39_9BACT</name>
<dbReference type="PANTHER" id="PTHR35601:SF1">
    <property type="entry name" value="TOXIN RELE"/>
    <property type="match status" value="1"/>
</dbReference>
<keyword evidence="2" id="KW-1277">Toxin-antitoxin system</keyword>
<organism evidence="3 4">
    <name type="scientific">Spirosoma flavum</name>
    <dbReference type="NCBI Taxonomy" id="2048557"/>
    <lineage>
        <taxon>Bacteria</taxon>
        <taxon>Pseudomonadati</taxon>
        <taxon>Bacteroidota</taxon>
        <taxon>Cytophagia</taxon>
        <taxon>Cytophagales</taxon>
        <taxon>Cytophagaceae</taxon>
        <taxon>Spirosoma</taxon>
    </lineage>
</organism>
<dbReference type="PANTHER" id="PTHR35601">
    <property type="entry name" value="TOXIN RELE"/>
    <property type="match status" value="1"/>
</dbReference>
<evidence type="ECO:0000256" key="2">
    <source>
        <dbReference type="ARBA" id="ARBA00022649"/>
    </source>
</evidence>
<dbReference type="Pfam" id="PF05016">
    <property type="entry name" value="ParE_toxin"/>
    <property type="match status" value="1"/>
</dbReference>
<dbReference type="Proteomes" id="UP001597512">
    <property type="component" value="Unassembled WGS sequence"/>
</dbReference>
<accession>A0ABW6AH39</accession>
<evidence type="ECO:0000313" key="4">
    <source>
        <dbReference type="Proteomes" id="UP001597512"/>
    </source>
</evidence>
<dbReference type="RefSeq" id="WP_381497267.1">
    <property type="nucleotide sequence ID" value="NZ_JBHUOM010000001.1"/>
</dbReference>
<dbReference type="SUPFAM" id="SSF143011">
    <property type="entry name" value="RelE-like"/>
    <property type="match status" value="1"/>
</dbReference>
<sequence length="85" mass="9745">MAEYTVVLTKTAQKQLDKLPNKLADTLLDAIEKLADDPRPEGCKKLKGRSGYRVRKGDYRIIYDIQDDVLIVEVVAVGHRRQIYE</sequence>
<keyword evidence="4" id="KW-1185">Reference proteome</keyword>
<dbReference type="Gene3D" id="3.30.2310.20">
    <property type="entry name" value="RelE-like"/>
    <property type="match status" value="1"/>
</dbReference>
<proteinExistence type="inferred from homology"/>
<evidence type="ECO:0000256" key="1">
    <source>
        <dbReference type="ARBA" id="ARBA00006226"/>
    </source>
</evidence>
<dbReference type="InterPro" id="IPR007712">
    <property type="entry name" value="RelE/ParE_toxin"/>
</dbReference>
<comment type="similarity">
    <text evidence="1">Belongs to the RelE toxin family.</text>
</comment>
<comment type="caution">
    <text evidence="3">The sequence shown here is derived from an EMBL/GenBank/DDBJ whole genome shotgun (WGS) entry which is preliminary data.</text>
</comment>
<dbReference type="NCBIfam" id="TIGR02385">
    <property type="entry name" value="RelE_StbE"/>
    <property type="match status" value="1"/>
</dbReference>